<reference evidence="2" key="1">
    <citation type="submission" date="2020-06" db="EMBL/GenBank/DDBJ databases">
        <title>A chromosome-scale genome assembly of Talaromyces rugulosus W13939.</title>
        <authorList>
            <person name="Wang B."/>
            <person name="Guo L."/>
            <person name="Ye K."/>
            <person name="Wang L."/>
        </authorList>
    </citation>
    <scope>NUCLEOTIDE SEQUENCE [LARGE SCALE GENOMIC DNA]</scope>
    <source>
        <strain evidence="2">W13939</strain>
    </source>
</reference>
<evidence type="ECO:0000313" key="1">
    <source>
        <dbReference type="EMBL" id="QKX62156.1"/>
    </source>
</evidence>
<dbReference type="Proteomes" id="UP000509510">
    <property type="component" value="Chromosome V"/>
</dbReference>
<sequence length="215" mass="23892">MSSTVNPSNTKGADVYEASGLPASFNKTKTLTEVHSLVSLGVVEESKIMLRLRDASLQCQAIATTSSISKQYVVMIIQESLVALYRIEHYSSTLNQVPFWVDFFVKELEKITGINVTSEKEFGGGFSMIFAARELDELDDGYHEVYLTLGQALQEKFGFPQVTCYRYKTGSALHAAFIGSPDKMPHCYEVERGGNIPPTTINYMEMPVTDYSLAN</sequence>
<evidence type="ECO:0000313" key="2">
    <source>
        <dbReference type="Proteomes" id="UP000509510"/>
    </source>
</evidence>
<accession>A0A7H8R7G6</accession>
<protein>
    <submittedName>
        <fullName evidence="1">Uncharacterized protein</fullName>
    </submittedName>
</protein>
<organism evidence="1 2">
    <name type="scientific">Talaromyces rugulosus</name>
    <name type="common">Penicillium rugulosum</name>
    <dbReference type="NCBI Taxonomy" id="121627"/>
    <lineage>
        <taxon>Eukaryota</taxon>
        <taxon>Fungi</taxon>
        <taxon>Dikarya</taxon>
        <taxon>Ascomycota</taxon>
        <taxon>Pezizomycotina</taxon>
        <taxon>Eurotiomycetes</taxon>
        <taxon>Eurotiomycetidae</taxon>
        <taxon>Eurotiales</taxon>
        <taxon>Trichocomaceae</taxon>
        <taxon>Talaromyces</taxon>
        <taxon>Talaromyces sect. Islandici</taxon>
    </lineage>
</organism>
<name>A0A7H8R7G6_TALRU</name>
<proteinExistence type="predicted"/>
<gene>
    <name evidence="1" type="ORF">TRUGW13939_09313</name>
</gene>
<keyword evidence="2" id="KW-1185">Reference proteome</keyword>
<dbReference type="GeneID" id="55996797"/>
<dbReference type="AlphaFoldDB" id="A0A7H8R7G6"/>
<dbReference type="KEGG" id="trg:TRUGW13939_09313"/>
<dbReference type="EMBL" id="CP055902">
    <property type="protein sequence ID" value="QKX62156.1"/>
    <property type="molecule type" value="Genomic_DNA"/>
</dbReference>
<dbReference type="RefSeq" id="XP_035348330.1">
    <property type="nucleotide sequence ID" value="XM_035492437.1"/>
</dbReference>